<comment type="similarity">
    <text evidence="1">Belongs to the glycosyltransferase 47 family.</text>
</comment>
<dbReference type="PANTHER" id="PTHR11062">
    <property type="entry name" value="EXOSTOSIN HEPARAN SULFATE GLYCOSYLTRANSFERASE -RELATED"/>
    <property type="match status" value="1"/>
</dbReference>
<feature type="domain" description="Exostosin GT47" evidence="2">
    <location>
        <begin position="212"/>
        <end position="499"/>
    </location>
</feature>
<organism evidence="3 4">
    <name type="scientific">Vitrella brassicaformis (strain CCMP3155)</name>
    <dbReference type="NCBI Taxonomy" id="1169540"/>
    <lineage>
        <taxon>Eukaryota</taxon>
        <taxon>Sar</taxon>
        <taxon>Alveolata</taxon>
        <taxon>Colpodellida</taxon>
        <taxon>Vitrellaceae</taxon>
        <taxon>Vitrella</taxon>
    </lineage>
</organism>
<evidence type="ECO:0000313" key="4">
    <source>
        <dbReference type="Proteomes" id="UP000041254"/>
    </source>
</evidence>
<proteinExistence type="inferred from homology"/>
<dbReference type="InterPro" id="IPR040911">
    <property type="entry name" value="Exostosin_GT47"/>
</dbReference>
<reference evidence="3 4" key="1">
    <citation type="submission" date="2014-11" db="EMBL/GenBank/DDBJ databases">
        <authorList>
            <person name="Zhu J."/>
            <person name="Qi W."/>
            <person name="Song R."/>
        </authorList>
    </citation>
    <scope>NUCLEOTIDE SEQUENCE [LARGE SCALE GENOMIC DNA]</scope>
</reference>
<dbReference type="EMBL" id="CDMY01000456">
    <property type="protein sequence ID" value="CEM14625.1"/>
    <property type="molecule type" value="Genomic_DNA"/>
</dbReference>
<evidence type="ECO:0000256" key="1">
    <source>
        <dbReference type="ARBA" id="ARBA00010271"/>
    </source>
</evidence>
<evidence type="ECO:0000313" key="3">
    <source>
        <dbReference type="EMBL" id="CEM14625.1"/>
    </source>
</evidence>
<evidence type="ECO:0000259" key="2">
    <source>
        <dbReference type="Pfam" id="PF03016"/>
    </source>
</evidence>
<protein>
    <recommendedName>
        <fullName evidence="2">Exostosin GT47 domain-containing protein</fullName>
    </recommendedName>
</protein>
<dbReference type="PANTHER" id="PTHR11062:SF281">
    <property type="entry name" value="EXOSTOSIN-LIKE 2"/>
    <property type="match status" value="1"/>
</dbReference>
<keyword evidence="4" id="KW-1185">Reference proteome</keyword>
<dbReference type="Pfam" id="PF03016">
    <property type="entry name" value="Exostosin_GT47"/>
    <property type="match status" value="1"/>
</dbReference>
<dbReference type="GO" id="GO:0016757">
    <property type="term" value="F:glycosyltransferase activity"/>
    <property type="evidence" value="ECO:0007669"/>
    <property type="project" value="InterPro"/>
</dbReference>
<dbReference type="VEuPathDB" id="CryptoDB:Vbra_21422"/>
<sequence>MGDSHRVWTDPDCRDPSSSPLIPWATYFHAMLNPGHQPAHLMALSFTIYHNFVEFGSEDPSVSEQRWQFLDQAGSECLLGLVALLYFVARYALEVAGRLARAVVYFQLLDYFAGHFQPVLLDKSAWGRAASDANVTALRLSLLDAIYWDGPSLSHSTLQPSDNDTAPVMHSMCPRQGPFDAITAGRCPAAEEDMSGNRASQPSLPLGAPSEPHLRVYVYGREVDELLQLTGGHSYCSRGQWGADVLLAELLRISHVRTDDPAKADFFFVPAFGICLFEGNVFRVSQLDGIYRQLILKLPYFNQTNGRDHVFSFSSGLSAGVFPTWRQCMPEAIKLTPETELFNDMPFQTQPHYGVWQDIVIPGHLPWSEVLSLVGASKPVEKRTTLGVFMGRVDPSRGPHKQGDGIDSRQLLVELGRQNLTGLRIDDTQAPVAEHYRAMGDSRFCFVPRGKSGWSLRFFEALFAGCVPVLLSDKWELPFEELFDVTKFVIKWPAKRINTHLWSYLSQLPLDVVRRYHIEVVSHRCWYVYPPGPLTLSPDEAVISSACPSWRHENAFQAILMLLERKKRKSRTSPGTFYFPDATGQVLSTDGNVRPMVVR</sequence>
<dbReference type="OrthoDB" id="1924787at2759"/>
<name>A0A0G4FM57_VITBC</name>
<dbReference type="InParanoid" id="A0A0G4FM57"/>
<accession>A0A0G4FM57</accession>
<dbReference type="STRING" id="1169540.A0A0G4FM57"/>
<dbReference type="OMA" id="YFVECVP"/>
<dbReference type="Proteomes" id="UP000041254">
    <property type="component" value="Unassembled WGS sequence"/>
</dbReference>
<gene>
    <name evidence="3" type="ORF">Vbra_21422</name>
</gene>
<dbReference type="InterPro" id="IPR004263">
    <property type="entry name" value="Exostosin"/>
</dbReference>
<dbReference type="AlphaFoldDB" id="A0A0G4FM57"/>